<organism evidence="3 4">
    <name type="scientific">Pseudidiomarina woesei</name>
    <dbReference type="NCBI Taxonomy" id="1381080"/>
    <lineage>
        <taxon>Bacteria</taxon>
        <taxon>Pseudomonadati</taxon>
        <taxon>Pseudomonadota</taxon>
        <taxon>Gammaproteobacteria</taxon>
        <taxon>Alteromonadales</taxon>
        <taxon>Idiomarinaceae</taxon>
        <taxon>Pseudidiomarina</taxon>
    </lineage>
</organism>
<feature type="compositionally biased region" description="Basic and acidic residues" evidence="1">
    <location>
        <begin position="322"/>
        <end position="336"/>
    </location>
</feature>
<proteinExistence type="predicted"/>
<dbReference type="EMBL" id="CYHB01000003">
    <property type="protein sequence ID" value="CUA85533.1"/>
    <property type="molecule type" value="Genomic_DNA"/>
</dbReference>
<sequence>MHNTQLKKRAGLSALALALSWATGAVVLTTAATPAYAETYQDSAQANVVYYSEAELDRLLAPVALYPDSLLTHILIAATYPLEVVQAERWAQKHAHLQPEQAIELASEQAWDDSVKALVGTPDVLKQMSDDLVWTQAIGEAFLAQQEDVLDRVQTLRQHAYDAGNLKSNKHVNVERAERTIVIENVRREVVYVPYYDTRVVYGSWWWHNHPPVYWARPSLTVSIGSGIYWGISYNVPSRFYFSHFFWPQRYVVINHHYYTAPPKKRRDYYMTRHDGKRWNHNPRHRRGVEYRHRDLQPRQPKYYMVQGEPVQPVLSARGVNRDAPVRNMRIEDPKPRPKFASVKRELSQPTVGIKQPQRAIKPVDKRIVDKRIIEQPRVERPRVEKPRMQQPRTERPVVRQPEARMPVVRQPDVRKPDVHKPDFGKPAVRNPVVRQPNVVRPSPRPTQVVKPQVRQPQVRQPQVSQPVQRAAPVISRPSRNQNSVTPVRGHNRDQ</sequence>
<evidence type="ECO:0008006" key="5">
    <source>
        <dbReference type="Google" id="ProtNLM"/>
    </source>
</evidence>
<dbReference type="Pfam" id="PF11737">
    <property type="entry name" value="DUF3300"/>
    <property type="match status" value="1"/>
</dbReference>
<dbReference type="OrthoDB" id="197257at2"/>
<dbReference type="RefSeq" id="WP_055438907.1">
    <property type="nucleotide sequence ID" value="NZ_CYHB01000003.1"/>
</dbReference>
<protein>
    <recommendedName>
        <fullName evidence="5">DUF3300 domain-containing protein</fullName>
    </recommendedName>
</protein>
<evidence type="ECO:0000313" key="4">
    <source>
        <dbReference type="Proteomes" id="UP000182598"/>
    </source>
</evidence>
<dbReference type="AlphaFoldDB" id="A0A0K6H3I5"/>
<feature type="region of interest" description="Disordered" evidence="1">
    <location>
        <begin position="322"/>
        <end position="495"/>
    </location>
</feature>
<dbReference type="InterPro" id="IPR021728">
    <property type="entry name" value="DUF3300"/>
</dbReference>
<feature type="compositionally biased region" description="Basic and acidic residues" evidence="1">
    <location>
        <begin position="412"/>
        <end position="424"/>
    </location>
</feature>
<keyword evidence="4" id="KW-1185">Reference proteome</keyword>
<name>A0A0K6H3I5_9GAMM</name>
<accession>A0A0K6H3I5</accession>
<dbReference type="PANTHER" id="PTHR40269:SF1">
    <property type="entry name" value="OUTER MEMBRANE PROTEIN"/>
    <property type="match status" value="1"/>
</dbReference>
<feature type="compositionally biased region" description="Low complexity" evidence="1">
    <location>
        <begin position="429"/>
        <end position="474"/>
    </location>
</feature>
<feature type="signal peptide" evidence="2">
    <location>
        <begin position="1"/>
        <end position="37"/>
    </location>
</feature>
<reference evidence="4" key="1">
    <citation type="submission" date="2015-08" db="EMBL/GenBank/DDBJ databases">
        <authorList>
            <person name="Varghese N."/>
        </authorList>
    </citation>
    <scope>NUCLEOTIDE SEQUENCE [LARGE SCALE GENOMIC DNA]</scope>
    <source>
        <strain evidence="4">DSM 27808</strain>
    </source>
</reference>
<feature type="compositionally biased region" description="Basic and acidic residues" evidence="1">
    <location>
        <begin position="362"/>
        <end position="398"/>
    </location>
</feature>
<keyword evidence="2" id="KW-0732">Signal</keyword>
<evidence type="ECO:0000256" key="1">
    <source>
        <dbReference type="SAM" id="MobiDB-lite"/>
    </source>
</evidence>
<evidence type="ECO:0000256" key="2">
    <source>
        <dbReference type="SAM" id="SignalP"/>
    </source>
</evidence>
<dbReference type="Proteomes" id="UP000182598">
    <property type="component" value="Unassembled WGS sequence"/>
</dbReference>
<feature type="chain" id="PRO_5005503586" description="DUF3300 domain-containing protein" evidence="2">
    <location>
        <begin position="38"/>
        <end position="495"/>
    </location>
</feature>
<gene>
    <name evidence="3" type="ORF">Ga0061064_1239</name>
</gene>
<evidence type="ECO:0000313" key="3">
    <source>
        <dbReference type="EMBL" id="CUA85533.1"/>
    </source>
</evidence>
<dbReference type="PANTHER" id="PTHR40269">
    <property type="entry name" value="OUTER MEMBRANE PROTEIN-RELATED"/>
    <property type="match status" value="1"/>
</dbReference>